<protein>
    <submittedName>
        <fullName evidence="2">S-formylglutathione hydrolase FrmB</fullName>
    </submittedName>
</protein>
<proteinExistence type="predicted"/>
<evidence type="ECO:0000313" key="3">
    <source>
        <dbReference type="Proteomes" id="UP000199041"/>
    </source>
</evidence>
<sequence>MKKLFVLALSLVLGVSLSYAAKVDTVLIHSTVMNRDIKCVVVLPDSYDKGAQQYPVLYLLHGYSGNYANWVKNAPDFLKCVDQYNIIGICPDGNYNSWYFDSPIDSTVKFETYVSKEVPAYVDSHYRTKKDRKFRAFGGLSMGGHGALYLAILHKDFFGAAVSMSGGVDFTPFAKNWDIARVLGPYEQNKERWQLHTAQHLAGTLNNGDLAISFECGTGDFFLGVNRALHLKLTNLKIDHDYAERPGQHNWDYWNNAINYQMLFLHRFFEKGAGTSKS</sequence>
<dbReference type="SUPFAM" id="SSF53474">
    <property type="entry name" value="alpha/beta-Hydrolases"/>
    <property type="match status" value="1"/>
</dbReference>
<keyword evidence="2" id="KW-0378">Hydrolase</keyword>
<keyword evidence="3" id="KW-1185">Reference proteome</keyword>
<dbReference type="Pfam" id="PF00756">
    <property type="entry name" value="Esterase"/>
    <property type="match status" value="1"/>
</dbReference>
<keyword evidence="1" id="KW-0732">Signal</keyword>
<dbReference type="PANTHER" id="PTHR48098">
    <property type="entry name" value="ENTEROCHELIN ESTERASE-RELATED"/>
    <property type="match status" value="1"/>
</dbReference>
<dbReference type="Proteomes" id="UP000199041">
    <property type="component" value="Unassembled WGS sequence"/>
</dbReference>
<dbReference type="Gene3D" id="3.40.50.1820">
    <property type="entry name" value="alpha/beta hydrolase"/>
    <property type="match status" value="1"/>
</dbReference>
<dbReference type="GO" id="GO:0016787">
    <property type="term" value="F:hydrolase activity"/>
    <property type="evidence" value="ECO:0007669"/>
    <property type="project" value="UniProtKB-KW"/>
</dbReference>
<evidence type="ECO:0000313" key="2">
    <source>
        <dbReference type="EMBL" id="SEA61331.1"/>
    </source>
</evidence>
<dbReference type="InterPro" id="IPR000801">
    <property type="entry name" value="Esterase-like"/>
</dbReference>
<dbReference type="OrthoDB" id="9803578at2"/>
<dbReference type="InterPro" id="IPR029058">
    <property type="entry name" value="AB_hydrolase_fold"/>
</dbReference>
<dbReference type="RefSeq" id="WP_091401161.1">
    <property type="nucleotide sequence ID" value="NZ_FNQY01000033.1"/>
</dbReference>
<dbReference type="PANTHER" id="PTHR48098:SF1">
    <property type="entry name" value="DIACYLGLYCEROL ACYLTRANSFERASE_MYCOLYLTRANSFERASE AG85A"/>
    <property type="match status" value="1"/>
</dbReference>
<organism evidence="2 3">
    <name type="scientific">Arachidicoccus rhizosphaerae</name>
    <dbReference type="NCBI Taxonomy" id="551991"/>
    <lineage>
        <taxon>Bacteria</taxon>
        <taxon>Pseudomonadati</taxon>
        <taxon>Bacteroidota</taxon>
        <taxon>Chitinophagia</taxon>
        <taxon>Chitinophagales</taxon>
        <taxon>Chitinophagaceae</taxon>
        <taxon>Arachidicoccus</taxon>
    </lineage>
</organism>
<dbReference type="EMBL" id="FNQY01000033">
    <property type="protein sequence ID" value="SEA61331.1"/>
    <property type="molecule type" value="Genomic_DNA"/>
</dbReference>
<feature type="signal peptide" evidence="1">
    <location>
        <begin position="1"/>
        <end position="21"/>
    </location>
</feature>
<dbReference type="GO" id="GO:0016747">
    <property type="term" value="F:acyltransferase activity, transferring groups other than amino-acyl groups"/>
    <property type="evidence" value="ECO:0007669"/>
    <property type="project" value="TreeGrafter"/>
</dbReference>
<gene>
    <name evidence="2" type="ORF">SAMN05192529_13321</name>
</gene>
<dbReference type="AlphaFoldDB" id="A0A1H4CLK8"/>
<name>A0A1H4CLK8_9BACT</name>
<dbReference type="InterPro" id="IPR050583">
    <property type="entry name" value="Mycobacterial_A85_antigen"/>
</dbReference>
<feature type="chain" id="PRO_5011558763" evidence="1">
    <location>
        <begin position="22"/>
        <end position="278"/>
    </location>
</feature>
<accession>A0A1H4CLK8</accession>
<dbReference type="STRING" id="551991.SAMN05192529_13321"/>
<evidence type="ECO:0000256" key="1">
    <source>
        <dbReference type="SAM" id="SignalP"/>
    </source>
</evidence>
<reference evidence="2 3" key="1">
    <citation type="submission" date="2016-10" db="EMBL/GenBank/DDBJ databases">
        <authorList>
            <person name="de Groot N.N."/>
        </authorList>
    </citation>
    <scope>NUCLEOTIDE SEQUENCE [LARGE SCALE GENOMIC DNA]</scope>
    <source>
        <strain evidence="2 3">Vu-144</strain>
    </source>
</reference>